<keyword evidence="2" id="KW-0413">Isomerase</keyword>
<organism evidence="2 3">
    <name type="scientific">Armatimonas rosea</name>
    <dbReference type="NCBI Taxonomy" id="685828"/>
    <lineage>
        <taxon>Bacteria</taxon>
        <taxon>Bacillati</taxon>
        <taxon>Armatimonadota</taxon>
        <taxon>Armatimonadia</taxon>
        <taxon>Armatimonadales</taxon>
        <taxon>Armatimonadaceae</taxon>
        <taxon>Armatimonas</taxon>
    </lineage>
</organism>
<dbReference type="PANTHER" id="PTHR12110:SF21">
    <property type="entry name" value="XYLOSE ISOMERASE-LIKE TIM BARREL DOMAIN-CONTAINING PROTEIN"/>
    <property type="match status" value="1"/>
</dbReference>
<feature type="domain" description="Xylose isomerase-like TIM barrel" evidence="1">
    <location>
        <begin position="22"/>
        <end position="268"/>
    </location>
</feature>
<dbReference type="InterPro" id="IPR036237">
    <property type="entry name" value="Xyl_isomerase-like_sf"/>
</dbReference>
<dbReference type="Proteomes" id="UP000520814">
    <property type="component" value="Unassembled WGS sequence"/>
</dbReference>
<reference evidence="2 3" key="1">
    <citation type="submission" date="2020-08" db="EMBL/GenBank/DDBJ databases">
        <title>Genomic Encyclopedia of Type Strains, Phase IV (KMG-IV): sequencing the most valuable type-strain genomes for metagenomic binning, comparative biology and taxonomic classification.</title>
        <authorList>
            <person name="Goeker M."/>
        </authorList>
    </citation>
    <scope>NUCLEOTIDE SEQUENCE [LARGE SCALE GENOMIC DNA]</scope>
    <source>
        <strain evidence="2 3">DSM 23562</strain>
    </source>
</reference>
<dbReference type="EMBL" id="JACHGW010000001">
    <property type="protein sequence ID" value="MBB6048755.1"/>
    <property type="molecule type" value="Genomic_DNA"/>
</dbReference>
<dbReference type="Gene3D" id="3.20.20.150">
    <property type="entry name" value="Divalent-metal-dependent TIM barrel enzymes"/>
    <property type="match status" value="1"/>
</dbReference>
<evidence type="ECO:0000313" key="2">
    <source>
        <dbReference type="EMBL" id="MBB6048755.1"/>
    </source>
</evidence>
<sequence>MQLSLCGAGLGAGKLSLLEFAELAARTGYAGIDFGISSAQRLADELGGATALSEKLLLLGVAPASFGLEVEWRRDDAAFTSGMETLAARAALAQQLGCDRCCTWMPSATSDDSSEWRTRTVARFTEIGKVFADYGVRFGLEWVGPHHLRAGGENQMGPNPTVWTLPQTLELIAETGQSNIGLLVDSYHCYTTGITEDELAALTDSQIVHVHINDAPVGVGPAGAKDGQRVVPGTGEIDLVSFLSGLRRAGYSGSIACEILAPAPVAETPDEAATLIRTALRGLGL</sequence>
<dbReference type="SUPFAM" id="SSF51658">
    <property type="entry name" value="Xylose isomerase-like"/>
    <property type="match status" value="1"/>
</dbReference>
<dbReference type="RefSeq" id="WP_184192389.1">
    <property type="nucleotide sequence ID" value="NZ_JACHGW010000001.1"/>
</dbReference>
<dbReference type="Pfam" id="PF01261">
    <property type="entry name" value="AP_endonuc_2"/>
    <property type="match status" value="1"/>
</dbReference>
<evidence type="ECO:0000313" key="3">
    <source>
        <dbReference type="Proteomes" id="UP000520814"/>
    </source>
</evidence>
<keyword evidence="3" id="KW-1185">Reference proteome</keyword>
<proteinExistence type="predicted"/>
<dbReference type="PANTHER" id="PTHR12110">
    <property type="entry name" value="HYDROXYPYRUVATE ISOMERASE"/>
    <property type="match status" value="1"/>
</dbReference>
<accession>A0A7W9SLD3</accession>
<dbReference type="InterPro" id="IPR050312">
    <property type="entry name" value="IolE/XylAMocC-like"/>
</dbReference>
<name>A0A7W9SLD3_ARMRO</name>
<dbReference type="AlphaFoldDB" id="A0A7W9SLD3"/>
<dbReference type="InterPro" id="IPR013022">
    <property type="entry name" value="Xyl_isomerase-like_TIM-brl"/>
</dbReference>
<gene>
    <name evidence="2" type="ORF">HNQ39_000517</name>
</gene>
<protein>
    <submittedName>
        <fullName evidence="2">Sugar phosphate isomerase/epimerase</fullName>
    </submittedName>
</protein>
<comment type="caution">
    <text evidence="2">The sequence shown here is derived from an EMBL/GenBank/DDBJ whole genome shotgun (WGS) entry which is preliminary data.</text>
</comment>
<dbReference type="GO" id="GO:0016853">
    <property type="term" value="F:isomerase activity"/>
    <property type="evidence" value="ECO:0007669"/>
    <property type="project" value="UniProtKB-KW"/>
</dbReference>
<evidence type="ECO:0000259" key="1">
    <source>
        <dbReference type="Pfam" id="PF01261"/>
    </source>
</evidence>